<dbReference type="EMBL" id="BGZK01000830">
    <property type="protein sequence ID" value="GBP62026.1"/>
    <property type="molecule type" value="Genomic_DNA"/>
</dbReference>
<feature type="region of interest" description="Disordered" evidence="3">
    <location>
        <begin position="460"/>
        <end position="528"/>
    </location>
</feature>
<feature type="compositionally biased region" description="Low complexity" evidence="3">
    <location>
        <begin position="254"/>
        <end position="263"/>
    </location>
</feature>
<dbReference type="InterPro" id="IPR012677">
    <property type="entry name" value="Nucleotide-bd_a/b_plait_sf"/>
</dbReference>
<dbReference type="STRING" id="151549.A0A4C1XDT7"/>
<accession>A0A4C1XDT7</accession>
<keyword evidence="1" id="KW-0677">Repeat</keyword>
<feature type="compositionally biased region" description="Low complexity" evidence="3">
    <location>
        <begin position="478"/>
        <end position="488"/>
    </location>
</feature>
<evidence type="ECO:0000313" key="5">
    <source>
        <dbReference type="Proteomes" id="UP000299102"/>
    </source>
</evidence>
<reference evidence="4 5" key="1">
    <citation type="journal article" date="2019" name="Commun. Biol.">
        <title>The bagworm genome reveals a unique fibroin gene that provides high tensile strength.</title>
        <authorList>
            <person name="Kono N."/>
            <person name="Nakamura H."/>
            <person name="Ohtoshi R."/>
            <person name="Tomita M."/>
            <person name="Numata K."/>
            <person name="Arakawa K."/>
        </authorList>
    </citation>
    <scope>NUCLEOTIDE SEQUENCE [LARGE SCALE GENOMIC DNA]</scope>
</reference>
<sequence length="624" mass="66886">MTSFLGCRHRAQTVSDDVAVALPLQAPLQSADPGRGCGVAAYVATVTSARDCFGRVLYHYYSCWRTTGSGGGGRWVDRLVETQPSMCNNKVKIRKCNLRYICEWLFGRLQLEFFNTGEEPVPVLDDADGVLFVRRADGRATGDAFVLFAKEEDAPKALSRHRKIIGSRYIELFRSTTAEVQQTQTVGRGSAPAHVLSSHWRTFKRRSKMFFEEIAKGVHSDLNLLLSLSGRPSSDHTKSEGETEVLNRSLETKSSASAPASAQPAPPADGLLPVTFVPQHVITSGTAKDCIRLRGLPYEAQVEHILTFLDEFSKNIVVQGVHMVYDAQGKPSGEAFIQMDSELSAGLCAQHRHNRYMTYGKKQRYIEVFQCSGDDMNLVLTGGVTPATSPKVLSTGTLMSPPPAPAHAHAHAHAAPRLLAQHIAHQSLLARQQENLLLATLRPPLMPLLPYAMRPPAPGPAPPSPYPLHTLLAPSPPASSAAAGAGALVPAKLNARTSAPSPSRRLTTRGPPSARTASPPAHVDGAGAAAAPAAGVLVRDHDARPVVREHVADAVVRGGRAAVRGGAVGAAAHRRALPRDAVHVPHVPVLPGRVGACVVPRRPRYRPAGRLHSFPVTDVESAQS</sequence>
<dbReference type="InterPro" id="IPR035979">
    <property type="entry name" value="RBD_domain_sf"/>
</dbReference>
<evidence type="ECO:0000256" key="3">
    <source>
        <dbReference type="SAM" id="MobiDB-lite"/>
    </source>
</evidence>
<protein>
    <submittedName>
        <fullName evidence="4">RNA-binding protein fusilli</fullName>
    </submittedName>
</protein>
<proteinExistence type="predicted"/>
<gene>
    <name evidence="4" type="primary">fus</name>
    <name evidence="4" type="ORF">EVAR_54051_1</name>
</gene>
<dbReference type="InterPro" id="IPR050666">
    <property type="entry name" value="ESRP"/>
</dbReference>
<dbReference type="CDD" id="cd12743">
    <property type="entry name" value="RRM3_Fusilli"/>
    <property type="match status" value="1"/>
</dbReference>
<dbReference type="AlphaFoldDB" id="A0A4C1XDT7"/>
<keyword evidence="2" id="KW-0694">RNA-binding</keyword>
<organism evidence="4 5">
    <name type="scientific">Eumeta variegata</name>
    <name type="common">Bagworm moth</name>
    <name type="synonym">Eumeta japonica</name>
    <dbReference type="NCBI Taxonomy" id="151549"/>
    <lineage>
        <taxon>Eukaryota</taxon>
        <taxon>Metazoa</taxon>
        <taxon>Ecdysozoa</taxon>
        <taxon>Arthropoda</taxon>
        <taxon>Hexapoda</taxon>
        <taxon>Insecta</taxon>
        <taxon>Pterygota</taxon>
        <taxon>Neoptera</taxon>
        <taxon>Endopterygota</taxon>
        <taxon>Lepidoptera</taxon>
        <taxon>Glossata</taxon>
        <taxon>Ditrysia</taxon>
        <taxon>Tineoidea</taxon>
        <taxon>Psychidae</taxon>
        <taxon>Oiketicinae</taxon>
        <taxon>Eumeta</taxon>
    </lineage>
</organism>
<evidence type="ECO:0000256" key="1">
    <source>
        <dbReference type="ARBA" id="ARBA00022737"/>
    </source>
</evidence>
<dbReference type="PANTHER" id="PTHR13976">
    <property type="entry name" value="HETEROGENEOUS NUCLEAR RIBONUCLEOPROTEIN-RELATED"/>
    <property type="match status" value="1"/>
</dbReference>
<dbReference type="OrthoDB" id="431068at2759"/>
<dbReference type="SUPFAM" id="SSF54928">
    <property type="entry name" value="RNA-binding domain, RBD"/>
    <property type="match status" value="2"/>
</dbReference>
<feature type="compositionally biased region" description="Polar residues" evidence="3">
    <location>
        <begin position="495"/>
        <end position="505"/>
    </location>
</feature>
<evidence type="ECO:0000256" key="2">
    <source>
        <dbReference type="ARBA" id="ARBA00022884"/>
    </source>
</evidence>
<dbReference type="Gene3D" id="3.30.70.330">
    <property type="match status" value="2"/>
</dbReference>
<comment type="caution">
    <text evidence="4">The sequence shown here is derived from an EMBL/GenBank/DDBJ whole genome shotgun (WGS) entry which is preliminary data.</text>
</comment>
<name>A0A4C1XDT7_EUMVA</name>
<evidence type="ECO:0000313" key="4">
    <source>
        <dbReference type="EMBL" id="GBP62026.1"/>
    </source>
</evidence>
<dbReference type="GO" id="GO:0003723">
    <property type="term" value="F:RNA binding"/>
    <property type="evidence" value="ECO:0007669"/>
    <property type="project" value="UniProtKB-KW"/>
</dbReference>
<feature type="compositionally biased region" description="Low complexity" evidence="3">
    <location>
        <begin position="519"/>
        <end position="528"/>
    </location>
</feature>
<feature type="region of interest" description="Disordered" evidence="3">
    <location>
        <begin position="231"/>
        <end position="268"/>
    </location>
</feature>
<keyword evidence="5" id="KW-1185">Reference proteome</keyword>
<dbReference type="Proteomes" id="UP000299102">
    <property type="component" value="Unassembled WGS sequence"/>
</dbReference>